<dbReference type="AlphaFoldDB" id="K2NUV6"/>
<gene>
    <name evidence="1" type="ORF">MOQ_003373</name>
</gene>
<protein>
    <submittedName>
        <fullName evidence="1">Uncharacterized protein</fullName>
    </submittedName>
</protein>
<feature type="non-terminal residue" evidence="1">
    <location>
        <position position="285"/>
    </location>
</feature>
<dbReference type="EMBL" id="AHKC01009611">
    <property type="protein sequence ID" value="EKF32772.1"/>
    <property type="molecule type" value="Genomic_DNA"/>
</dbReference>
<dbReference type="OrthoDB" id="422427at2759"/>
<dbReference type="Proteomes" id="UP000007350">
    <property type="component" value="Unassembled WGS sequence"/>
</dbReference>
<sequence>MELSVGLFLESAPKRQRYLRAAHILFGLGESGKLSLETRRQLLSAAVEYLKNGLSVYDIQLFRRSCEEHLDWLPEDLIVYEEEEAAVGARAEVALQSALSSLERLHVEDGVGESNSNRLLATKRGRLESTELRGLRDQMRVAEVYADIHNYEAMSKAMNRLLAMTHSMQQTTSISNRSDSLFVQLEINRRIVELWLGAGNLDAVRSLVGTTTATLMTQAAECLMQIQFCSPSRLVPQQRSLEDLISELEEYALFFSIVRGLCMFEDQNFSGFAHVFTGSGLRGAG</sequence>
<proteinExistence type="predicted"/>
<evidence type="ECO:0000313" key="1">
    <source>
        <dbReference type="EMBL" id="EKF32772.1"/>
    </source>
</evidence>
<comment type="caution">
    <text evidence="1">The sequence shown here is derived from an EMBL/GenBank/DDBJ whole genome shotgun (WGS) entry which is preliminary data.</text>
</comment>
<name>K2NUV6_TRYCR</name>
<accession>K2NUV6</accession>
<keyword evidence="2" id="KW-1185">Reference proteome</keyword>
<reference evidence="1 2" key="1">
    <citation type="journal article" date="2012" name="BMC Genomics">
        <title>Comparative genomic analysis of human infective Trypanosoma cruzi lineages with the bat-restricted subspecies T. cruzi marinkellei.</title>
        <authorList>
            <person name="Franzen O."/>
            <person name="Talavera-Lopez C."/>
            <person name="Ochaya S."/>
            <person name="Butler C.E."/>
            <person name="Messenger L.A."/>
            <person name="Lewis M.D."/>
            <person name="Llewellyn M.S."/>
            <person name="Marinkelle C.J."/>
            <person name="Tyler K.M."/>
            <person name="Miles M.A."/>
            <person name="Andersson B."/>
        </authorList>
    </citation>
    <scope>NUCLEOTIDE SEQUENCE [LARGE SCALE GENOMIC DNA]</scope>
    <source>
        <strain evidence="1 2">B7</strain>
    </source>
</reference>
<evidence type="ECO:0000313" key="2">
    <source>
        <dbReference type="Proteomes" id="UP000007350"/>
    </source>
</evidence>
<organism evidence="1 2">
    <name type="scientific">Trypanosoma cruzi marinkellei</name>
    <dbReference type="NCBI Taxonomy" id="85056"/>
    <lineage>
        <taxon>Eukaryota</taxon>
        <taxon>Discoba</taxon>
        <taxon>Euglenozoa</taxon>
        <taxon>Kinetoplastea</taxon>
        <taxon>Metakinetoplastina</taxon>
        <taxon>Trypanosomatida</taxon>
        <taxon>Trypanosomatidae</taxon>
        <taxon>Trypanosoma</taxon>
        <taxon>Schizotrypanum</taxon>
    </lineage>
</organism>